<keyword evidence="2" id="KW-0812">Transmembrane</keyword>
<accession>A0A8H7PC76</accession>
<dbReference type="AlphaFoldDB" id="A0A8H7PC76"/>
<keyword evidence="2" id="KW-1133">Transmembrane helix</keyword>
<reference evidence="3" key="2">
    <citation type="journal article" name="Front. Microbiol.">
        <title>Degradative Capacity of Two Strains of Rhodonia placenta: From Phenotype to Genotype.</title>
        <authorList>
            <person name="Kolle M."/>
            <person name="Horta M.A.C."/>
            <person name="Nowrousian M."/>
            <person name="Ohm R.A."/>
            <person name="Benz J.P."/>
            <person name="Pilgard A."/>
        </authorList>
    </citation>
    <scope>NUCLEOTIDE SEQUENCE</scope>
    <source>
        <strain evidence="3">FPRL280</strain>
    </source>
</reference>
<evidence type="ECO:0000313" key="3">
    <source>
        <dbReference type="EMBL" id="KAF9822186.1"/>
    </source>
</evidence>
<proteinExistence type="predicted"/>
<protein>
    <submittedName>
        <fullName evidence="3">Uncharacterized protein</fullName>
    </submittedName>
</protein>
<name>A0A8H7PC76_9APHY</name>
<dbReference type="Proteomes" id="UP000639403">
    <property type="component" value="Unassembled WGS sequence"/>
</dbReference>
<evidence type="ECO:0000256" key="1">
    <source>
        <dbReference type="SAM" id="MobiDB-lite"/>
    </source>
</evidence>
<feature type="compositionally biased region" description="Low complexity" evidence="1">
    <location>
        <begin position="170"/>
        <end position="191"/>
    </location>
</feature>
<feature type="region of interest" description="Disordered" evidence="1">
    <location>
        <begin position="163"/>
        <end position="191"/>
    </location>
</feature>
<comment type="caution">
    <text evidence="3">The sequence shown here is derived from an EMBL/GenBank/DDBJ whole genome shotgun (WGS) entry which is preliminary data.</text>
</comment>
<organism evidence="3 4">
    <name type="scientific">Rhodonia placenta</name>
    <dbReference type="NCBI Taxonomy" id="104341"/>
    <lineage>
        <taxon>Eukaryota</taxon>
        <taxon>Fungi</taxon>
        <taxon>Dikarya</taxon>
        <taxon>Basidiomycota</taxon>
        <taxon>Agaricomycotina</taxon>
        <taxon>Agaricomycetes</taxon>
        <taxon>Polyporales</taxon>
        <taxon>Adustoporiaceae</taxon>
        <taxon>Rhodonia</taxon>
    </lineage>
</organism>
<feature type="transmembrane region" description="Helical" evidence="2">
    <location>
        <begin position="52"/>
        <end position="72"/>
    </location>
</feature>
<sequence length="191" mass="20792">MAEFLQRLDTSKLVLVGAGLSFAVSAFSAPRYNLPIFLFGIYAQENAEAVQSLQTFTYLLSASIVYDIIWMFRNEQHWLVKLITILTLALKASFLLNPDTLHILTYLQVPTVMAFFAAMQQRGGQLSGLSFRGGDLNGATVWSMPGGFTSGGREGYQTVDETTDVQTPKPLGTAAPALNNPPNAPGAYHNV</sequence>
<dbReference type="EMBL" id="JADOXO010000001">
    <property type="protein sequence ID" value="KAF9822186.1"/>
    <property type="molecule type" value="Genomic_DNA"/>
</dbReference>
<evidence type="ECO:0000256" key="2">
    <source>
        <dbReference type="SAM" id="Phobius"/>
    </source>
</evidence>
<gene>
    <name evidence="3" type="ORF">IEO21_00180</name>
</gene>
<evidence type="ECO:0000313" key="4">
    <source>
        <dbReference type="Proteomes" id="UP000639403"/>
    </source>
</evidence>
<keyword evidence="2" id="KW-0472">Membrane</keyword>
<reference evidence="3" key="1">
    <citation type="submission" date="2020-11" db="EMBL/GenBank/DDBJ databases">
        <authorList>
            <person name="Koelle M."/>
            <person name="Horta M.A.C."/>
            <person name="Nowrousian M."/>
            <person name="Ohm R.A."/>
            <person name="Benz P."/>
            <person name="Pilgard A."/>
        </authorList>
    </citation>
    <scope>NUCLEOTIDE SEQUENCE</scope>
    <source>
        <strain evidence="3">FPRL280</strain>
    </source>
</reference>